<dbReference type="InterPro" id="IPR036282">
    <property type="entry name" value="Glutathione-S-Trfase_C_sf"/>
</dbReference>
<gene>
    <name evidence="3" type="ORF">JKP88DRAFT_162839</name>
</gene>
<feature type="domain" description="GST C-terminal" evidence="2">
    <location>
        <begin position="75"/>
        <end position="209"/>
    </location>
</feature>
<dbReference type="PANTHER" id="PTHR44420">
    <property type="entry name" value="GLUTATHIONE S-TRANSFERASE DHAR2-RELATED"/>
    <property type="match status" value="1"/>
</dbReference>
<dbReference type="OrthoDB" id="1935530at2759"/>
<dbReference type="SUPFAM" id="SSF47616">
    <property type="entry name" value="GST C-terminal domain-like"/>
    <property type="match status" value="1"/>
</dbReference>
<comment type="caution">
    <text evidence="3">The sequence shown here is derived from an EMBL/GenBank/DDBJ whole genome shotgun (WGS) entry which is preliminary data.</text>
</comment>
<dbReference type="InterPro" id="IPR010987">
    <property type="entry name" value="Glutathione-S-Trfase_C-like"/>
</dbReference>
<dbReference type="PROSITE" id="PS50405">
    <property type="entry name" value="GST_CTER"/>
    <property type="match status" value="1"/>
</dbReference>
<name>A0A835Z1W6_9STRA</name>
<dbReference type="GO" id="GO:0045174">
    <property type="term" value="F:glutathione dehydrogenase (ascorbate) activity"/>
    <property type="evidence" value="ECO:0007669"/>
    <property type="project" value="InterPro"/>
</dbReference>
<keyword evidence="1" id="KW-0808">Transferase</keyword>
<keyword evidence="4" id="KW-1185">Reference proteome</keyword>
<evidence type="ECO:0000259" key="2">
    <source>
        <dbReference type="PROSITE" id="PS50405"/>
    </source>
</evidence>
<dbReference type="GO" id="GO:0033355">
    <property type="term" value="P:ascorbate glutathione cycle"/>
    <property type="evidence" value="ECO:0007669"/>
    <property type="project" value="InterPro"/>
</dbReference>
<dbReference type="Proteomes" id="UP000664859">
    <property type="component" value="Unassembled WGS sequence"/>
</dbReference>
<dbReference type="AlphaFoldDB" id="A0A835Z1W6"/>
<proteinExistence type="predicted"/>
<reference evidence="3" key="1">
    <citation type="submission" date="2021-02" db="EMBL/GenBank/DDBJ databases">
        <title>First Annotated Genome of the Yellow-green Alga Tribonema minus.</title>
        <authorList>
            <person name="Mahan K.M."/>
        </authorList>
    </citation>
    <scope>NUCLEOTIDE SEQUENCE</scope>
    <source>
        <strain evidence="3">UTEX B ZZ1240</strain>
    </source>
</reference>
<organism evidence="3 4">
    <name type="scientific">Tribonema minus</name>
    <dbReference type="NCBI Taxonomy" id="303371"/>
    <lineage>
        <taxon>Eukaryota</taxon>
        <taxon>Sar</taxon>
        <taxon>Stramenopiles</taxon>
        <taxon>Ochrophyta</taxon>
        <taxon>PX clade</taxon>
        <taxon>Xanthophyceae</taxon>
        <taxon>Tribonematales</taxon>
        <taxon>Tribonemataceae</taxon>
        <taxon>Tribonema</taxon>
    </lineage>
</organism>
<dbReference type="GO" id="GO:0016740">
    <property type="term" value="F:transferase activity"/>
    <property type="evidence" value="ECO:0007669"/>
    <property type="project" value="UniProtKB-KW"/>
</dbReference>
<dbReference type="PANTHER" id="PTHR44420:SF2">
    <property type="entry name" value="GLUTATHIONE S-TRANSFERASE DHAR2-RELATED"/>
    <property type="match status" value="1"/>
</dbReference>
<sequence length="219" mass="23919">MPFPSDLPRPPFEFQVPGEQGNPTLCTDPDWTAAMLALDFLGLPYTVVNGGQDCAAPQLEMADEVYDDTHALTAMLEERYVLSDLVQTVDGVLRRVRALRTALETLLLAKEPPAEAAATAELAAELGRVEFRLKSRRDGGDFLEGDELTYGDLELGVTLHHLRAALPHFRPAWAWPEACELLRAYADAMTGMQVFAEVAPPAEAIVARYEALGAVVKAK</sequence>
<accession>A0A835Z1W6</accession>
<evidence type="ECO:0000313" key="4">
    <source>
        <dbReference type="Proteomes" id="UP000664859"/>
    </source>
</evidence>
<dbReference type="Gene3D" id="1.20.1050.10">
    <property type="match status" value="1"/>
</dbReference>
<dbReference type="EMBL" id="JAFCMP010000146">
    <property type="protein sequence ID" value="KAG5184903.1"/>
    <property type="molecule type" value="Genomic_DNA"/>
</dbReference>
<evidence type="ECO:0000256" key="1">
    <source>
        <dbReference type="ARBA" id="ARBA00022679"/>
    </source>
</evidence>
<evidence type="ECO:0000313" key="3">
    <source>
        <dbReference type="EMBL" id="KAG5184903.1"/>
    </source>
</evidence>
<dbReference type="InterPro" id="IPR044627">
    <property type="entry name" value="DHAR1/2/3/4"/>
</dbReference>
<protein>
    <submittedName>
        <fullName evidence="3">Putative dehydroascorbate reductase</fullName>
    </submittedName>
</protein>